<organism evidence="1 2">
    <name type="scientific">Candidatus Segetimicrobium genomatis</name>
    <dbReference type="NCBI Taxonomy" id="2569760"/>
    <lineage>
        <taxon>Bacteria</taxon>
        <taxon>Bacillati</taxon>
        <taxon>Candidatus Sysuimicrobiota</taxon>
        <taxon>Candidatus Sysuimicrobiia</taxon>
        <taxon>Candidatus Sysuimicrobiales</taxon>
        <taxon>Candidatus Segetimicrobiaceae</taxon>
        <taxon>Candidatus Segetimicrobium</taxon>
    </lineage>
</organism>
<name>A0A537LNE3_9BACT</name>
<protein>
    <recommendedName>
        <fullName evidence="3">SatD</fullName>
    </recommendedName>
</protein>
<evidence type="ECO:0000313" key="1">
    <source>
        <dbReference type="EMBL" id="TMJ09541.1"/>
    </source>
</evidence>
<comment type="caution">
    <text evidence="1">The sequence shown here is derived from an EMBL/GenBank/DDBJ whole genome shotgun (WGS) entry which is preliminary data.</text>
</comment>
<evidence type="ECO:0008006" key="3">
    <source>
        <dbReference type="Google" id="ProtNLM"/>
    </source>
</evidence>
<dbReference type="Pfam" id="PF16264">
    <property type="entry name" value="SatD"/>
    <property type="match status" value="1"/>
</dbReference>
<dbReference type="AlphaFoldDB" id="A0A537LNE3"/>
<sequence>MKGPPGTGAPEHRYAVVTADLVMSRGLADRRGTQRRLVQLVDTLNTEFGKDLAAPFMITLGDEIQGLLREPVRFPPVISTIHTAFRPDAITVGVGLGGVATELTTRVTEMDGPVFVSARRAVETGKSKKLEVVVVSGSDHVDAVLNTIYGFIGGVQSRWKLKQWERVNLYRKHRSLEKVAREAGVTKQAISLDLRFTLWDRVLVAEAQLPEIVAFLLGGTPGSSSNPLV</sequence>
<dbReference type="EMBL" id="VBAJ01000051">
    <property type="protein sequence ID" value="TMJ09541.1"/>
    <property type="molecule type" value="Genomic_DNA"/>
</dbReference>
<dbReference type="Proteomes" id="UP000318661">
    <property type="component" value="Unassembled WGS sequence"/>
</dbReference>
<reference evidence="1 2" key="1">
    <citation type="journal article" date="2019" name="Nat. Microbiol.">
        <title>Mediterranean grassland soil C-N compound turnover is dependent on rainfall and depth, and is mediated by genomically divergent microorganisms.</title>
        <authorList>
            <person name="Diamond S."/>
            <person name="Andeer P.F."/>
            <person name="Li Z."/>
            <person name="Crits-Christoph A."/>
            <person name="Burstein D."/>
            <person name="Anantharaman K."/>
            <person name="Lane K.R."/>
            <person name="Thomas B.C."/>
            <person name="Pan C."/>
            <person name="Northen T.R."/>
            <person name="Banfield J.F."/>
        </authorList>
    </citation>
    <scope>NUCLEOTIDE SEQUENCE [LARGE SCALE GENOMIC DNA]</scope>
    <source>
        <strain evidence="1">NP_2</strain>
    </source>
</reference>
<dbReference type="InterPro" id="IPR032580">
    <property type="entry name" value="SatD"/>
</dbReference>
<accession>A0A537LNE3</accession>
<evidence type="ECO:0000313" key="2">
    <source>
        <dbReference type="Proteomes" id="UP000318661"/>
    </source>
</evidence>
<proteinExistence type="predicted"/>
<gene>
    <name evidence="1" type="ORF">E6G99_02500</name>
</gene>